<evidence type="ECO:0000313" key="4">
    <source>
        <dbReference type="Proteomes" id="UP000199604"/>
    </source>
</evidence>
<evidence type="ECO:0000313" key="3">
    <source>
        <dbReference type="EMBL" id="SFB02753.1"/>
    </source>
</evidence>
<dbReference type="Proteomes" id="UP000199604">
    <property type="component" value="Unassembled WGS sequence"/>
</dbReference>
<feature type="domain" description="Beta-lactamase-related" evidence="2">
    <location>
        <begin position="43"/>
        <end position="332"/>
    </location>
</feature>
<keyword evidence="1" id="KW-0732">Signal</keyword>
<feature type="chain" id="PRO_5011795580" evidence="1">
    <location>
        <begin position="19"/>
        <end position="436"/>
    </location>
</feature>
<sequence>MKKSILLLAFIFSLSLSAQQKTRFDKIDSLLVYLNQSSKFMGQVCIREAGNVVFEKAYGFANVENSLKADKNTKYKIGSITKTFTAVMIMQLIEEKKLKLDTKLNKFYPQIPNANKITIHDLLHHRTGILDFINGDSTVNVYQKVSKDEMIAKIAGYKSVFEPNSKFEYSNSNYYILGRILEDISKKDYATNLDERIINKLQLQNTSIATNVDPTKNESYSYNYTNKKWTINKEWDMSQAFGAGNIASTTGDLTFFLDAVFNGKLLKKTSVDEMTKLEQSYGKGLVVFPFGERKFFGHTGGIEGFRAVAGYYPIEKTGVSLIVNGDNYNRNDIMMGILSIYYKMPFQFPNLTTFEVSKDKLESYQGVYASAQLPIKITIKIEKGELTAQATGQGSFALNPISETEFIFDPAGVKLTFDGKNMTLKQGGGQYLFTKE</sequence>
<dbReference type="InterPro" id="IPR012338">
    <property type="entry name" value="Beta-lactam/transpept-like"/>
</dbReference>
<dbReference type="Pfam" id="PF00144">
    <property type="entry name" value="Beta-lactamase"/>
    <property type="match status" value="1"/>
</dbReference>
<dbReference type="Gene3D" id="3.40.710.10">
    <property type="entry name" value="DD-peptidase/beta-lactamase superfamily"/>
    <property type="match status" value="1"/>
</dbReference>
<accession>A0A1I0XS03</accession>
<dbReference type="STRING" id="498292.SAMN05660845_1389"/>
<protein>
    <submittedName>
        <fullName evidence="3">CubicO group peptidase, beta-lactamase class C family</fullName>
    </submittedName>
</protein>
<keyword evidence="4" id="KW-1185">Reference proteome</keyword>
<evidence type="ECO:0000256" key="1">
    <source>
        <dbReference type="SAM" id="SignalP"/>
    </source>
</evidence>
<dbReference type="PANTHER" id="PTHR46825">
    <property type="entry name" value="D-ALANYL-D-ALANINE-CARBOXYPEPTIDASE/ENDOPEPTIDASE AMPH"/>
    <property type="match status" value="1"/>
</dbReference>
<proteinExistence type="predicted"/>
<dbReference type="AlphaFoldDB" id="A0A1I0XS03"/>
<reference evidence="4" key="1">
    <citation type="submission" date="2016-10" db="EMBL/GenBank/DDBJ databases">
        <authorList>
            <person name="Varghese N."/>
            <person name="Submissions S."/>
        </authorList>
    </citation>
    <scope>NUCLEOTIDE SEQUENCE [LARGE SCALE GENOMIC DNA]</scope>
    <source>
        <strain evidence="4">DSM 21789</strain>
    </source>
</reference>
<dbReference type="InterPro" id="IPR050491">
    <property type="entry name" value="AmpC-like"/>
</dbReference>
<dbReference type="PANTHER" id="PTHR46825:SF9">
    <property type="entry name" value="BETA-LACTAMASE-RELATED DOMAIN-CONTAINING PROTEIN"/>
    <property type="match status" value="1"/>
</dbReference>
<dbReference type="RefSeq" id="WP_091475368.1">
    <property type="nucleotide sequence ID" value="NZ_FOJT01000003.1"/>
</dbReference>
<gene>
    <name evidence="3" type="ORF">SAMN05660845_1389</name>
</gene>
<evidence type="ECO:0000259" key="2">
    <source>
        <dbReference type="Pfam" id="PF00144"/>
    </source>
</evidence>
<feature type="signal peptide" evidence="1">
    <location>
        <begin position="1"/>
        <end position="18"/>
    </location>
</feature>
<dbReference type="OrthoDB" id="9793489at2"/>
<dbReference type="EMBL" id="FOJT01000003">
    <property type="protein sequence ID" value="SFB02753.1"/>
    <property type="molecule type" value="Genomic_DNA"/>
</dbReference>
<organism evidence="3 4">
    <name type="scientific">Flavobacterium swingsii</name>
    <dbReference type="NCBI Taxonomy" id="498292"/>
    <lineage>
        <taxon>Bacteria</taxon>
        <taxon>Pseudomonadati</taxon>
        <taxon>Bacteroidota</taxon>
        <taxon>Flavobacteriia</taxon>
        <taxon>Flavobacteriales</taxon>
        <taxon>Flavobacteriaceae</taxon>
        <taxon>Flavobacterium</taxon>
    </lineage>
</organism>
<dbReference type="SUPFAM" id="SSF56601">
    <property type="entry name" value="beta-lactamase/transpeptidase-like"/>
    <property type="match status" value="1"/>
</dbReference>
<name>A0A1I0XS03_9FLAO</name>
<dbReference type="InterPro" id="IPR001466">
    <property type="entry name" value="Beta-lactam-related"/>
</dbReference>